<protein>
    <recommendedName>
        <fullName evidence="6">DotA/TraY family protein</fullName>
    </recommendedName>
</protein>
<dbReference type="RefSeq" id="WP_131480524.1">
    <property type="nucleotide sequence ID" value="NZ_SJDL01000008.1"/>
</dbReference>
<keyword evidence="2" id="KW-0812">Transmembrane</keyword>
<feature type="transmembrane region" description="Helical" evidence="2">
    <location>
        <begin position="766"/>
        <end position="788"/>
    </location>
</feature>
<keyword evidence="2" id="KW-1133">Transmembrane helix</keyword>
<gene>
    <name evidence="4" type="ORF">EZI54_07270</name>
</gene>
<evidence type="ECO:0000256" key="2">
    <source>
        <dbReference type="SAM" id="Phobius"/>
    </source>
</evidence>
<organism evidence="4 5">
    <name type="scientific">Marinobacter halodurans</name>
    <dbReference type="NCBI Taxonomy" id="2528979"/>
    <lineage>
        <taxon>Bacteria</taxon>
        <taxon>Pseudomonadati</taxon>
        <taxon>Pseudomonadota</taxon>
        <taxon>Gammaproteobacteria</taxon>
        <taxon>Pseudomonadales</taxon>
        <taxon>Marinobacteraceae</taxon>
        <taxon>Marinobacter</taxon>
    </lineage>
</organism>
<sequence length="858" mass="93502">MKSNQYLRFLAVPLLLAFSGSAFSATQDPTQGFGAWLIAALFESGSIGAPPSQPGLIGTVSEPIGMMSMLIAAILIITKSTQHLLVVAQAKDVDESPVSMTWAPIHIALAVFLIMPTPSGYSAGQHAAIWVAEQSNTLGNIVAQRLTNFFKTNGSITPVTNPSMKPAVNALISSALCRETIEQLGEPVAAEGGTPLTVTTKSLGSSADNPYAVFPLDEFDTQTVLNYVRDPGDNYSLPGGENKPFCGGLSVSYRTAFGASDRGDTEQSDQTVDSLFQGNDAEMPEWSLDSLNDFNNSGTNNQILDIASSANAQLSRYAQRMATNHNGPTAIAQNLLFDLRQHIEATRSADPEKIKALSELLKKQEDNYINKAAKMTVQLYKDSARQVYSYYASARNNQRDEDGENWADALDKVGWPGVGLYWMQFSYTSNRVNEAVDVQMTPVLAQGRPSSISNMMMDDPSLRYRLANRMARYHEAVAREIAKDPLVPNSGADDLEQKKLAFDQATNDFQDDLITTLRNAGTEESSDGNVVTNFFINFFRDKVFPFIVGSLKTSDNALIGLINLGHFITDVGEVGYMADKAFEGLMGAAKYNQNAGVMDTIESGVINAGMLAVSGGSWAGKMASDTALGGIMHTVMGSYMLHPLLLVAKDLISYMALLIIPGLFLAFYLPGIIMIQWLTQLVSWLIYTVESVIVVPVWGVLFVGDMGQKAIAPQTARQGFVHFLSILLYPALMVIGFVIGLKVTDITSTFMIDFLMIGFINATDGYAFGIVSSVAGLVLVAFATYQILMRIFSLMMELNDRAISWIGQRQSYQEGMTENATRSGIVGVLNKGEGKTKENKQERKDSDRRKNKDDNSYQ</sequence>
<evidence type="ECO:0000256" key="1">
    <source>
        <dbReference type="SAM" id="MobiDB-lite"/>
    </source>
</evidence>
<feature type="chain" id="PRO_5046564096" description="DotA/TraY family protein" evidence="3">
    <location>
        <begin position="25"/>
        <end position="858"/>
    </location>
</feature>
<dbReference type="Proteomes" id="UP000313645">
    <property type="component" value="Unassembled WGS sequence"/>
</dbReference>
<feature type="compositionally biased region" description="Basic and acidic residues" evidence="1">
    <location>
        <begin position="832"/>
        <end position="858"/>
    </location>
</feature>
<dbReference type="InterPro" id="IPR027628">
    <property type="entry name" value="DotA_TraY"/>
</dbReference>
<feature type="region of interest" description="Disordered" evidence="1">
    <location>
        <begin position="823"/>
        <end position="858"/>
    </location>
</feature>
<keyword evidence="2" id="KW-0472">Membrane</keyword>
<comment type="caution">
    <text evidence="4">The sequence shown here is derived from an EMBL/GenBank/DDBJ whole genome shotgun (WGS) entry which is preliminary data.</text>
</comment>
<feature type="transmembrane region" description="Helical" evidence="2">
    <location>
        <begin position="684"/>
        <end position="707"/>
    </location>
</feature>
<evidence type="ECO:0008006" key="6">
    <source>
        <dbReference type="Google" id="ProtNLM"/>
    </source>
</evidence>
<dbReference type="NCBIfam" id="TIGR04346">
    <property type="entry name" value="DotA_TraY"/>
    <property type="match status" value="1"/>
</dbReference>
<name>A0ABY1ZMI6_9GAMM</name>
<keyword evidence="3" id="KW-0732">Signal</keyword>
<proteinExistence type="predicted"/>
<feature type="signal peptide" evidence="3">
    <location>
        <begin position="1"/>
        <end position="24"/>
    </location>
</feature>
<reference evidence="4 5" key="1">
    <citation type="submission" date="2019-02" db="EMBL/GenBank/DDBJ databases">
        <title>Marinobacter halodurans sp. nov., a marine bacterium isolated from sea tidal flat.</title>
        <authorList>
            <person name="Yoo Y."/>
            <person name="Lee D.W."/>
            <person name="Kim B.S."/>
            <person name="Kim J.-J."/>
        </authorList>
    </citation>
    <scope>NUCLEOTIDE SEQUENCE [LARGE SCALE GENOMIC DNA]</scope>
    <source>
        <strain evidence="4 5">YJ-S3-2</strain>
    </source>
</reference>
<evidence type="ECO:0000313" key="4">
    <source>
        <dbReference type="EMBL" id="TBW57452.1"/>
    </source>
</evidence>
<accession>A0ABY1ZMI6</accession>
<evidence type="ECO:0000313" key="5">
    <source>
        <dbReference type="Proteomes" id="UP000313645"/>
    </source>
</evidence>
<evidence type="ECO:0000256" key="3">
    <source>
        <dbReference type="SAM" id="SignalP"/>
    </source>
</evidence>
<feature type="transmembrane region" description="Helical" evidence="2">
    <location>
        <begin position="719"/>
        <end position="741"/>
    </location>
</feature>
<feature type="transmembrane region" description="Helical" evidence="2">
    <location>
        <begin position="654"/>
        <end position="678"/>
    </location>
</feature>
<dbReference type="EMBL" id="SJDL01000008">
    <property type="protein sequence ID" value="TBW57452.1"/>
    <property type="molecule type" value="Genomic_DNA"/>
</dbReference>
<keyword evidence="5" id="KW-1185">Reference proteome</keyword>